<dbReference type="EMBL" id="JBHMEI010000006">
    <property type="protein sequence ID" value="MFB9202112.1"/>
    <property type="molecule type" value="Genomic_DNA"/>
</dbReference>
<dbReference type="SUPFAM" id="SSF51905">
    <property type="entry name" value="FAD/NAD(P)-binding domain"/>
    <property type="match status" value="1"/>
</dbReference>
<evidence type="ECO:0000313" key="1">
    <source>
        <dbReference type="EMBL" id="MFB9202112.1"/>
    </source>
</evidence>
<evidence type="ECO:0008006" key="3">
    <source>
        <dbReference type="Google" id="ProtNLM"/>
    </source>
</evidence>
<dbReference type="Gene3D" id="3.50.50.60">
    <property type="entry name" value="FAD/NAD(P)-binding domain"/>
    <property type="match status" value="2"/>
</dbReference>
<dbReference type="RefSeq" id="WP_229823871.1">
    <property type="nucleotide sequence ID" value="NZ_BMRC01000004.1"/>
</dbReference>
<reference evidence="1 2" key="1">
    <citation type="submission" date="2024-09" db="EMBL/GenBank/DDBJ databases">
        <authorList>
            <person name="Sun Q."/>
            <person name="Mori K."/>
        </authorList>
    </citation>
    <scope>NUCLEOTIDE SEQUENCE [LARGE SCALE GENOMIC DNA]</scope>
    <source>
        <strain evidence="1 2">CCM 3426</strain>
    </source>
</reference>
<protein>
    <recommendedName>
        <fullName evidence="3">FAD-dependent oxidoreductase</fullName>
    </recommendedName>
</protein>
<comment type="caution">
    <text evidence="1">The sequence shown here is derived from an EMBL/GenBank/DDBJ whole genome shotgun (WGS) entry which is preliminary data.</text>
</comment>
<proteinExistence type="predicted"/>
<dbReference type="Proteomes" id="UP001589647">
    <property type="component" value="Unassembled WGS sequence"/>
</dbReference>
<organism evidence="1 2">
    <name type="scientific">Nonomuraea spiralis</name>
    <dbReference type="NCBI Taxonomy" id="46182"/>
    <lineage>
        <taxon>Bacteria</taxon>
        <taxon>Bacillati</taxon>
        <taxon>Actinomycetota</taxon>
        <taxon>Actinomycetes</taxon>
        <taxon>Streptosporangiales</taxon>
        <taxon>Streptosporangiaceae</taxon>
        <taxon>Nonomuraea</taxon>
    </lineage>
</organism>
<dbReference type="InterPro" id="IPR036188">
    <property type="entry name" value="FAD/NAD-bd_sf"/>
</dbReference>
<evidence type="ECO:0000313" key="2">
    <source>
        <dbReference type="Proteomes" id="UP001589647"/>
    </source>
</evidence>
<accession>A0ABV5IC59</accession>
<name>A0ABV5IC59_9ACTN</name>
<keyword evidence="2" id="KW-1185">Reference proteome</keyword>
<sequence>MKAVVNPAEPAGGLRGDTPQAVAVPHALRDGRFWRHAGRPEPTGETYDLVVVGGGRSGLSAAEEWLLVDPGARVLVLDNHDPGDHGGPAGFGTGPPVRVMCDKESFGADTLLPVGRWDDLPLAARAVGDLRRLRDDPPDWFPGLSQEDKQERLAELTYSGFLLEVCGVHPDAERFCRTLPCAERAYDGRALGAVDAWAAGYPGFGGLGLDGRGVGGLGVGRLSRYASPAGPRAGSRRAAGRALLRPSSPVVSVRHADTSVVVAYFDGHLVRTVAAESVIMACWSSVVPHLVPDLPEPQRRALRQAVRLPVLEASVRLRGGRARTGRTRWTGAFWCLTEPAPEGLRLLATPCRSELGPVAGAAAGRDELMATPYDRLEDGVRDQVTRLLGPRTGIESITVHRWGHGRPMAYCRPWHPFYPDGPFPAEVARRRFGRIAIAGSDTEPAAGGEAAVVAARRAVRELTA</sequence>
<gene>
    <name evidence="1" type="ORF">ACFFV7_13015</name>
</gene>